<protein>
    <recommendedName>
        <fullName evidence="1">Transcription factor zinc-finger domain-containing protein</fullName>
    </recommendedName>
</protein>
<dbReference type="InterPro" id="IPR027392">
    <property type="entry name" value="TF_Znf"/>
</dbReference>
<keyword evidence="3" id="KW-1185">Reference proteome</keyword>
<name>A0A177NGN8_9GAMM</name>
<proteinExistence type="predicted"/>
<evidence type="ECO:0000313" key="3">
    <source>
        <dbReference type="Proteomes" id="UP000078476"/>
    </source>
</evidence>
<dbReference type="AlphaFoldDB" id="A0A177NGN8"/>
<dbReference type="Pfam" id="PF13453">
    <property type="entry name" value="Zn_ribbon_TFIIB"/>
    <property type="match status" value="1"/>
</dbReference>
<accession>A0A177NGN8</accession>
<dbReference type="OrthoDB" id="9814037at2"/>
<comment type="caution">
    <text evidence="2">The sequence shown here is derived from an EMBL/GenBank/DDBJ whole genome shotgun (WGS) entry which is preliminary data.</text>
</comment>
<sequence>MASCNSCSAPLAPNTQYCHYCGVRNDVDLRGKHDYRVVTRESTRICPECNVNLQTIALDMQPPLQIERCVSCFGLFFDPGEVETLLETAVSPVFSINQELLGNINKDRYQKDKPVKYLECPECLNMMNRVVFGHRSGVVIDQCRAHGVWLDGGEISHLLEWKRAGGQILDQKNKAELQQKKRRPSESRAEIDMLMQNYGKPSAESDLLETVASLIFKVFE</sequence>
<dbReference type="EMBL" id="LUUI01000091">
    <property type="protein sequence ID" value="OAI17041.1"/>
    <property type="molecule type" value="Genomic_DNA"/>
</dbReference>
<organism evidence="2 3">
    <name type="scientific">Methylomonas lenta</name>
    <dbReference type="NCBI Taxonomy" id="980561"/>
    <lineage>
        <taxon>Bacteria</taxon>
        <taxon>Pseudomonadati</taxon>
        <taxon>Pseudomonadota</taxon>
        <taxon>Gammaproteobacteria</taxon>
        <taxon>Methylococcales</taxon>
        <taxon>Methylococcaceae</taxon>
        <taxon>Methylomonas</taxon>
    </lineage>
</organism>
<dbReference type="RefSeq" id="WP_066980442.1">
    <property type="nucleotide sequence ID" value="NZ_LUUI01000091.1"/>
</dbReference>
<dbReference type="STRING" id="980561.A1359_00350"/>
<evidence type="ECO:0000259" key="1">
    <source>
        <dbReference type="Pfam" id="PF13453"/>
    </source>
</evidence>
<reference evidence="2 3" key="1">
    <citation type="submission" date="2016-03" db="EMBL/GenBank/DDBJ databases">
        <authorList>
            <person name="Ploux O."/>
        </authorList>
    </citation>
    <scope>NUCLEOTIDE SEQUENCE [LARGE SCALE GENOMIC DNA]</scope>
    <source>
        <strain evidence="2 3">R-45370</strain>
    </source>
</reference>
<dbReference type="Proteomes" id="UP000078476">
    <property type="component" value="Unassembled WGS sequence"/>
</dbReference>
<evidence type="ECO:0000313" key="2">
    <source>
        <dbReference type="EMBL" id="OAI17041.1"/>
    </source>
</evidence>
<feature type="domain" description="Transcription factor zinc-finger" evidence="1">
    <location>
        <begin position="45"/>
        <end position="87"/>
    </location>
</feature>
<gene>
    <name evidence="2" type="ORF">A1359_00350</name>
</gene>